<name>A0ABU3NR40_9CHLR</name>
<feature type="transmembrane region" description="Helical" evidence="1">
    <location>
        <begin position="14"/>
        <end position="39"/>
    </location>
</feature>
<organism evidence="2 3">
    <name type="scientific">Thermanaerothrix solaris</name>
    <dbReference type="NCBI Taxonomy" id="3058434"/>
    <lineage>
        <taxon>Bacteria</taxon>
        <taxon>Bacillati</taxon>
        <taxon>Chloroflexota</taxon>
        <taxon>Anaerolineae</taxon>
        <taxon>Anaerolineales</taxon>
        <taxon>Anaerolineaceae</taxon>
        <taxon>Thermanaerothrix</taxon>
    </lineage>
</organism>
<dbReference type="EMBL" id="JAUHMF010000002">
    <property type="protein sequence ID" value="MDT8899303.1"/>
    <property type="molecule type" value="Genomic_DNA"/>
</dbReference>
<comment type="caution">
    <text evidence="2">The sequence shown here is derived from an EMBL/GenBank/DDBJ whole genome shotgun (WGS) entry which is preliminary data.</text>
</comment>
<evidence type="ECO:0000313" key="2">
    <source>
        <dbReference type="EMBL" id="MDT8899303.1"/>
    </source>
</evidence>
<reference evidence="2 3" key="1">
    <citation type="submission" date="2023-07" db="EMBL/GenBank/DDBJ databases">
        <title>Novel species of Thermanaerothrix with wide hydrolytic capabilities.</title>
        <authorList>
            <person name="Zayulina K.S."/>
            <person name="Podosokorskaya O.A."/>
            <person name="Elcheninov A.G."/>
        </authorList>
    </citation>
    <scope>NUCLEOTIDE SEQUENCE [LARGE SCALE GENOMIC DNA]</scope>
    <source>
        <strain evidence="2 3">4228-RoL</strain>
    </source>
</reference>
<proteinExistence type="predicted"/>
<dbReference type="Proteomes" id="UP001254165">
    <property type="component" value="Unassembled WGS sequence"/>
</dbReference>
<evidence type="ECO:0000256" key="1">
    <source>
        <dbReference type="SAM" id="Phobius"/>
    </source>
</evidence>
<evidence type="ECO:0000313" key="3">
    <source>
        <dbReference type="Proteomes" id="UP001254165"/>
    </source>
</evidence>
<keyword evidence="1" id="KW-0812">Transmembrane</keyword>
<sequence>MAVLPEQSPRDPDLLWNVLTLLVWLGIFGVILFVGLIYINPHSPLNPFPPRPVPTLLVLPTQEVSLESTSNLTETPAATLVPTAVPTFTPTPQPTLVEGTPLPEVASTATPTPSYGYAFAVQNQPNVIAASLYHPERTCDWMGVAGRVFDLQGRPAVGIRVWLRGYLGGKMVNLFSLTGTASLYGPSGYEFTLADAPIASRGALAIQLLDQADLPLSPQITFDTYDDCEKNLILIDFKQVR</sequence>
<dbReference type="RefSeq" id="WP_315625988.1">
    <property type="nucleotide sequence ID" value="NZ_JAUHMF010000002.1"/>
</dbReference>
<keyword evidence="3" id="KW-1185">Reference proteome</keyword>
<protein>
    <submittedName>
        <fullName evidence="2">Uncharacterized protein</fullName>
    </submittedName>
</protein>
<keyword evidence="1" id="KW-1133">Transmembrane helix</keyword>
<gene>
    <name evidence="2" type="ORF">QYE77_13635</name>
</gene>
<accession>A0ABU3NR40</accession>
<keyword evidence="1" id="KW-0472">Membrane</keyword>